<dbReference type="EC" id="2.4.99.28" evidence="10"/>
<evidence type="ECO:0000256" key="4">
    <source>
        <dbReference type="ARBA" id="ARBA00022645"/>
    </source>
</evidence>
<dbReference type="InterPro" id="IPR023346">
    <property type="entry name" value="Lysozyme-like_dom_sf"/>
</dbReference>
<feature type="signal peptide" evidence="13">
    <location>
        <begin position="1"/>
        <end position="23"/>
    </location>
</feature>
<dbReference type="EMBL" id="JAJLJH010000004">
    <property type="protein sequence ID" value="MCK9687397.1"/>
    <property type="molecule type" value="Genomic_DNA"/>
</dbReference>
<evidence type="ECO:0000256" key="3">
    <source>
        <dbReference type="ARBA" id="ARBA00007739"/>
    </source>
</evidence>
<dbReference type="InterPro" id="IPR036950">
    <property type="entry name" value="PBP_transglycosylase"/>
</dbReference>
<feature type="region of interest" description="Disordered" evidence="12">
    <location>
        <begin position="738"/>
        <end position="759"/>
    </location>
</feature>
<evidence type="ECO:0000259" key="16">
    <source>
        <dbReference type="Pfam" id="PF06832"/>
    </source>
</evidence>
<evidence type="ECO:0000256" key="9">
    <source>
        <dbReference type="ARBA" id="ARBA00023268"/>
    </source>
</evidence>
<evidence type="ECO:0000313" key="17">
    <source>
        <dbReference type="EMBL" id="MCK9687397.1"/>
    </source>
</evidence>
<evidence type="ECO:0000259" key="15">
    <source>
        <dbReference type="Pfam" id="PF00912"/>
    </source>
</evidence>
<accession>A0A9X1YN19</accession>
<dbReference type="InterPro" id="IPR050396">
    <property type="entry name" value="Glycosyltr_51/Transpeptidase"/>
</dbReference>
<dbReference type="NCBIfam" id="TIGR02073">
    <property type="entry name" value="PBP_1c"/>
    <property type="match status" value="1"/>
</dbReference>
<proteinExistence type="inferred from homology"/>
<dbReference type="InterPro" id="IPR009647">
    <property type="entry name" value="PBP_C"/>
</dbReference>
<evidence type="ECO:0000256" key="5">
    <source>
        <dbReference type="ARBA" id="ARBA00022670"/>
    </source>
</evidence>
<keyword evidence="7" id="KW-0808">Transferase</keyword>
<comment type="catalytic activity">
    <reaction evidence="11">
        <text>[GlcNAc-(1-&gt;4)-Mur2Ac(oyl-L-Ala-gamma-D-Glu-L-Lys-D-Ala-D-Ala)](n)-di-trans,octa-cis-undecaprenyl diphosphate + beta-D-GlcNAc-(1-&gt;4)-Mur2Ac(oyl-L-Ala-gamma-D-Glu-L-Lys-D-Ala-D-Ala)-di-trans,octa-cis-undecaprenyl diphosphate = [GlcNAc-(1-&gt;4)-Mur2Ac(oyl-L-Ala-gamma-D-Glu-L-Lys-D-Ala-D-Ala)](n+1)-di-trans,octa-cis-undecaprenyl diphosphate + di-trans,octa-cis-undecaprenyl diphosphate + H(+)</text>
        <dbReference type="Rhea" id="RHEA:23708"/>
        <dbReference type="Rhea" id="RHEA-COMP:9602"/>
        <dbReference type="Rhea" id="RHEA-COMP:9603"/>
        <dbReference type="ChEBI" id="CHEBI:15378"/>
        <dbReference type="ChEBI" id="CHEBI:58405"/>
        <dbReference type="ChEBI" id="CHEBI:60033"/>
        <dbReference type="ChEBI" id="CHEBI:78435"/>
        <dbReference type="EC" id="2.4.99.28"/>
    </reaction>
</comment>
<dbReference type="PANTHER" id="PTHR32282:SF15">
    <property type="entry name" value="PENICILLIN-BINDING PROTEIN 1C"/>
    <property type="match status" value="1"/>
</dbReference>
<feature type="domain" description="Penicillin-binding C-terminal" evidence="16">
    <location>
        <begin position="653"/>
        <end position="729"/>
    </location>
</feature>
<keyword evidence="13" id="KW-0732">Signal</keyword>
<dbReference type="Pfam" id="PF06832">
    <property type="entry name" value="BiPBP_C"/>
    <property type="match status" value="1"/>
</dbReference>
<dbReference type="AlphaFoldDB" id="A0A9X1YN19"/>
<name>A0A9X1YN19_9BURK</name>
<protein>
    <recommendedName>
        <fullName evidence="10">peptidoglycan glycosyltransferase</fullName>
        <ecNumber evidence="10">2.4.99.28</ecNumber>
    </recommendedName>
</protein>
<evidence type="ECO:0000256" key="7">
    <source>
        <dbReference type="ARBA" id="ARBA00022679"/>
    </source>
</evidence>
<keyword evidence="8" id="KW-0378">Hydrolase</keyword>
<dbReference type="RefSeq" id="WP_275683434.1">
    <property type="nucleotide sequence ID" value="NZ_JAJLJH010000004.1"/>
</dbReference>
<feature type="domain" description="Penicillin-binding protein transpeptidase" evidence="14">
    <location>
        <begin position="307"/>
        <end position="537"/>
    </location>
</feature>
<evidence type="ECO:0000256" key="6">
    <source>
        <dbReference type="ARBA" id="ARBA00022676"/>
    </source>
</evidence>
<comment type="similarity">
    <text evidence="3">In the N-terminal section; belongs to the glycosyltransferase 51 family.</text>
</comment>
<dbReference type="PANTHER" id="PTHR32282">
    <property type="entry name" value="BINDING PROTEIN TRANSPEPTIDASE, PUTATIVE-RELATED"/>
    <property type="match status" value="1"/>
</dbReference>
<keyword evidence="6" id="KW-0328">Glycosyltransferase</keyword>
<gene>
    <name evidence="17" type="primary">pbpC</name>
    <name evidence="17" type="ORF">LPC04_16960</name>
</gene>
<dbReference type="Gene3D" id="3.40.710.10">
    <property type="entry name" value="DD-peptidase/beta-lactamase superfamily"/>
    <property type="match status" value="1"/>
</dbReference>
<keyword evidence="4" id="KW-0121">Carboxypeptidase</keyword>
<keyword evidence="5" id="KW-0645">Protease</keyword>
<dbReference type="InterPro" id="IPR001264">
    <property type="entry name" value="Glyco_trans_51"/>
</dbReference>
<reference evidence="17" key="1">
    <citation type="submission" date="2021-11" db="EMBL/GenBank/DDBJ databases">
        <title>BS-T2-15 a new species belonging to the Comamonadaceae family isolated from the soil of a French oak forest.</title>
        <authorList>
            <person name="Mieszkin S."/>
            <person name="Alain K."/>
        </authorList>
    </citation>
    <scope>NUCLEOTIDE SEQUENCE</scope>
    <source>
        <strain evidence="17">BS-T2-15</strain>
    </source>
</reference>
<dbReference type="SUPFAM" id="SSF56601">
    <property type="entry name" value="beta-lactamase/transpeptidase-like"/>
    <property type="match status" value="1"/>
</dbReference>
<dbReference type="Pfam" id="PF00905">
    <property type="entry name" value="Transpeptidase"/>
    <property type="match status" value="1"/>
</dbReference>
<evidence type="ECO:0000256" key="13">
    <source>
        <dbReference type="SAM" id="SignalP"/>
    </source>
</evidence>
<evidence type="ECO:0000259" key="14">
    <source>
        <dbReference type="Pfam" id="PF00905"/>
    </source>
</evidence>
<dbReference type="GO" id="GO:0006508">
    <property type="term" value="P:proteolysis"/>
    <property type="evidence" value="ECO:0007669"/>
    <property type="project" value="UniProtKB-KW"/>
</dbReference>
<evidence type="ECO:0000256" key="12">
    <source>
        <dbReference type="SAM" id="MobiDB-lite"/>
    </source>
</evidence>
<organism evidence="17 18">
    <name type="scientific">Scleromatobacter humisilvae</name>
    <dbReference type="NCBI Taxonomy" id="2897159"/>
    <lineage>
        <taxon>Bacteria</taxon>
        <taxon>Pseudomonadati</taxon>
        <taxon>Pseudomonadota</taxon>
        <taxon>Betaproteobacteria</taxon>
        <taxon>Burkholderiales</taxon>
        <taxon>Sphaerotilaceae</taxon>
        <taxon>Scleromatobacter</taxon>
    </lineage>
</organism>
<feature type="domain" description="Glycosyl transferase family 51" evidence="15">
    <location>
        <begin position="49"/>
        <end position="217"/>
    </location>
</feature>
<evidence type="ECO:0000256" key="11">
    <source>
        <dbReference type="ARBA" id="ARBA00049902"/>
    </source>
</evidence>
<sequence length="759" mass="79158">MTSHLLRTSVLAACLAVSLGARAATPSFEQVRGSYRSSETVLLDRHGQPVQTVRTDAHARRGAWVPLAQISPALRAAAIASEDQRFLQHAGVDWTAVAGAAIGRANAGGTRGASTITMQLAGLLDPDLALPRGGRSVTAKIEQAAAALRIERTWSKEQILEAWLNLVPFRGEQVGVAAMSQALFQKAPSGLNAEEAAIAAALLRAPNAAPALVGQRACGVLKVQGRGDACATAQGFAELVLSRAPTATVDAGDQLAPHFARQVLKTLGKAPPPGALRTTLDAGTQRRARDALRQQLAELRDRDVEDGAVIVLDNATGDVLAWVGSSGELSQAAAVDAVVAPRQAGSTLKPFLYEQAIEQRWLTAASVLEDTPARLHTPSGLYIPQNYDHDFKGAVTVRTALGSSLNVPAVRTAVMVSPDRFARRLVALGLPIRKPGDFYGYSIALGSPEVTLLSLANAYRALANGGVVGAPRLRPSDTAPGTRVMAAAPSFIVADILADNGARVPTFGLDNALATRYWSAVKTGTSKDMRDNWCVGFSARYTVGVWVGNAGGAPMHAVSGVTGAAPVWRTVMDALQRSDVAADHPGRVLRAGTGDARAPAALASGVPTPPDGLVAQPVSFDGQLEAPRTEWFLAGTETARVTPASPAGAAQRMIVSPDDRSVVALDPDIPPAVQRLRFEAVAPAPAGAAWRLDGKRLGAARPLPWSPWPGHHVLELVDARGVALDTVSFDVRGAQAKTPGAAAVRGGTKTSRLPAKPVS</sequence>
<evidence type="ECO:0000313" key="18">
    <source>
        <dbReference type="Proteomes" id="UP001139353"/>
    </source>
</evidence>
<dbReference type="GO" id="GO:0009252">
    <property type="term" value="P:peptidoglycan biosynthetic process"/>
    <property type="evidence" value="ECO:0007669"/>
    <property type="project" value="InterPro"/>
</dbReference>
<dbReference type="Gene3D" id="1.10.3810.10">
    <property type="entry name" value="Biosynthetic peptidoglycan transglycosylase-like"/>
    <property type="match status" value="1"/>
</dbReference>
<evidence type="ECO:0000256" key="8">
    <source>
        <dbReference type="ARBA" id="ARBA00022801"/>
    </source>
</evidence>
<dbReference type="GO" id="GO:0004180">
    <property type="term" value="F:carboxypeptidase activity"/>
    <property type="evidence" value="ECO:0007669"/>
    <property type="project" value="UniProtKB-KW"/>
</dbReference>
<dbReference type="InterPro" id="IPR001460">
    <property type="entry name" value="PCN-bd_Tpept"/>
</dbReference>
<dbReference type="InterPro" id="IPR012338">
    <property type="entry name" value="Beta-lactam/transpept-like"/>
</dbReference>
<evidence type="ECO:0000256" key="10">
    <source>
        <dbReference type="ARBA" id="ARBA00044770"/>
    </source>
</evidence>
<dbReference type="SUPFAM" id="SSF53955">
    <property type="entry name" value="Lysozyme-like"/>
    <property type="match status" value="1"/>
</dbReference>
<dbReference type="InterPro" id="IPR011815">
    <property type="entry name" value="PBP_1c"/>
</dbReference>
<evidence type="ECO:0000256" key="2">
    <source>
        <dbReference type="ARBA" id="ARBA00007090"/>
    </source>
</evidence>
<dbReference type="Pfam" id="PF00912">
    <property type="entry name" value="Transgly"/>
    <property type="match status" value="1"/>
</dbReference>
<evidence type="ECO:0000256" key="1">
    <source>
        <dbReference type="ARBA" id="ARBA00004752"/>
    </source>
</evidence>
<dbReference type="GO" id="GO:0008955">
    <property type="term" value="F:peptidoglycan glycosyltransferase activity"/>
    <property type="evidence" value="ECO:0007669"/>
    <property type="project" value="UniProtKB-EC"/>
</dbReference>
<feature type="chain" id="PRO_5040975330" description="peptidoglycan glycosyltransferase" evidence="13">
    <location>
        <begin position="24"/>
        <end position="759"/>
    </location>
</feature>
<comment type="caution">
    <text evidence="17">The sequence shown here is derived from an EMBL/GenBank/DDBJ whole genome shotgun (WGS) entry which is preliminary data.</text>
</comment>
<keyword evidence="9" id="KW-0511">Multifunctional enzyme</keyword>
<dbReference type="GO" id="GO:0030288">
    <property type="term" value="C:outer membrane-bounded periplasmic space"/>
    <property type="evidence" value="ECO:0007669"/>
    <property type="project" value="TreeGrafter"/>
</dbReference>
<keyword evidence="18" id="KW-1185">Reference proteome</keyword>
<dbReference type="GO" id="GO:0008658">
    <property type="term" value="F:penicillin binding"/>
    <property type="evidence" value="ECO:0007669"/>
    <property type="project" value="InterPro"/>
</dbReference>
<dbReference type="Proteomes" id="UP001139353">
    <property type="component" value="Unassembled WGS sequence"/>
</dbReference>
<comment type="similarity">
    <text evidence="2">In the C-terminal section; belongs to the transpeptidase family.</text>
</comment>
<comment type="pathway">
    <text evidence="1">Cell wall biogenesis; peptidoglycan biosynthesis.</text>
</comment>